<evidence type="ECO:0000313" key="2">
    <source>
        <dbReference type="EMBL" id="RPA72663.1"/>
    </source>
</evidence>
<feature type="region of interest" description="Disordered" evidence="1">
    <location>
        <begin position="1"/>
        <end position="170"/>
    </location>
</feature>
<dbReference type="Proteomes" id="UP000275078">
    <property type="component" value="Unassembled WGS sequence"/>
</dbReference>
<proteinExistence type="predicted"/>
<gene>
    <name evidence="2" type="ORF">BJ508DRAFT_314543</name>
</gene>
<feature type="compositionally biased region" description="Basic residues" evidence="1">
    <location>
        <begin position="84"/>
        <end position="93"/>
    </location>
</feature>
<protein>
    <submittedName>
        <fullName evidence="2">Uncharacterized protein</fullName>
    </submittedName>
</protein>
<keyword evidence="3" id="KW-1185">Reference proteome</keyword>
<feature type="compositionally biased region" description="Polar residues" evidence="1">
    <location>
        <begin position="43"/>
        <end position="77"/>
    </location>
</feature>
<feature type="compositionally biased region" description="Polar residues" evidence="1">
    <location>
        <begin position="16"/>
        <end position="27"/>
    </location>
</feature>
<accession>A0A3N4HEM8</accession>
<organism evidence="2 3">
    <name type="scientific">Ascobolus immersus RN42</name>
    <dbReference type="NCBI Taxonomy" id="1160509"/>
    <lineage>
        <taxon>Eukaryota</taxon>
        <taxon>Fungi</taxon>
        <taxon>Dikarya</taxon>
        <taxon>Ascomycota</taxon>
        <taxon>Pezizomycotina</taxon>
        <taxon>Pezizomycetes</taxon>
        <taxon>Pezizales</taxon>
        <taxon>Ascobolaceae</taxon>
        <taxon>Ascobolus</taxon>
    </lineage>
</organism>
<reference evidence="2 3" key="1">
    <citation type="journal article" date="2018" name="Nat. Ecol. Evol.">
        <title>Pezizomycetes genomes reveal the molecular basis of ectomycorrhizal truffle lifestyle.</title>
        <authorList>
            <person name="Murat C."/>
            <person name="Payen T."/>
            <person name="Noel B."/>
            <person name="Kuo A."/>
            <person name="Morin E."/>
            <person name="Chen J."/>
            <person name="Kohler A."/>
            <person name="Krizsan K."/>
            <person name="Balestrini R."/>
            <person name="Da Silva C."/>
            <person name="Montanini B."/>
            <person name="Hainaut M."/>
            <person name="Levati E."/>
            <person name="Barry K.W."/>
            <person name="Belfiori B."/>
            <person name="Cichocki N."/>
            <person name="Clum A."/>
            <person name="Dockter R.B."/>
            <person name="Fauchery L."/>
            <person name="Guy J."/>
            <person name="Iotti M."/>
            <person name="Le Tacon F."/>
            <person name="Lindquist E.A."/>
            <person name="Lipzen A."/>
            <person name="Malagnac F."/>
            <person name="Mello A."/>
            <person name="Molinier V."/>
            <person name="Miyauchi S."/>
            <person name="Poulain J."/>
            <person name="Riccioni C."/>
            <person name="Rubini A."/>
            <person name="Sitrit Y."/>
            <person name="Splivallo R."/>
            <person name="Traeger S."/>
            <person name="Wang M."/>
            <person name="Zifcakova L."/>
            <person name="Wipf D."/>
            <person name="Zambonelli A."/>
            <person name="Paolocci F."/>
            <person name="Nowrousian M."/>
            <person name="Ottonello S."/>
            <person name="Baldrian P."/>
            <person name="Spatafora J.W."/>
            <person name="Henrissat B."/>
            <person name="Nagy L.G."/>
            <person name="Aury J.M."/>
            <person name="Wincker P."/>
            <person name="Grigoriev I.V."/>
            <person name="Bonfante P."/>
            <person name="Martin F.M."/>
        </authorList>
    </citation>
    <scope>NUCLEOTIDE SEQUENCE [LARGE SCALE GENOMIC DNA]</scope>
    <source>
        <strain evidence="2 3">RN42</strain>
    </source>
</reference>
<name>A0A3N4HEM8_ASCIM</name>
<feature type="compositionally biased region" description="Low complexity" evidence="1">
    <location>
        <begin position="1"/>
        <end position="15"/>
    </location>
</feature>
<evidence type="ECO:0000256" key="1">
    <source>
        <dbReference type="SAM" id="MobiDB-lite"/>
    </source>
</evidence>
<dbReference type="EMBL" id="ML119852">
    <property type="protein sequence ID" value="RPA72663.1"/>
    <property type="molecule type" value="Genomic_DNA"/>
</dbReference>
<evidence type="ECO:0000313" key="3">
    <source>
        <dbReference type="Proteomes" id="UP000275078"/>
    </source>
</evidence>
<sequence length="361" mass="38602">MDSTDPDPSASTSNDQTQQAIENNSLVPATAIDKVPKQPQPDDASNSAHPSIQPPTSIAHQPLQETSYRSVTTQTTFPPAERSARRHRRHLRRAERAALPAIPHDAFMSGALPPSRTAPESPHRPRTPRPNTGTTGLGRHAPGWGEVSTDTHDYGSTSVGSLGRNAPGWSSNGGSCGYGSRRRFSSTAGQAGVGVRVHPAGMGRRGVVIGLGVGEGGIMGMVGGILFSNASSPKVPLMTPLLPSHLLDVASMLRFKPLVPPHPSNMMLASSDILSSPKRMKVPMECHRPCQIPVKTESEWSLAYIPSIVVVTPASFNFRVKGQLSSINGSKARCFLRASHNDCLTVPLQQSTVSSRRRRCE</sequence>
<dbReference type="AlphaFoldDB" id="A0A3N4HEM8"/>
<feature type="compositionally biased region" description="Low complexity" evidence="1">
    <location>
        <begin position="129"/>
        <end position="139"/>
    </location>
</feature>